<dbReference type="RefSeq" id="WP_073245033.1">
    <property type="nucleotide sequence ID" value="NZ_BJNP01000037.1"/>
</dbReference>
<comment type="caution">
    <text evidence="3">The sequence shown here is derived from an EMBL/GenBank/DDBJ whole genome shotgun (WGS) entry which is preliminary data.</text>
</comment>
<reference evidence="3 4" key="1">
    <citation type="submission" date="2019-06" db="EMBL/GenBank/DDBJ databases">
        <title>Whole genome shotgun sequence of Flavobacterium flevense NBRC 14960.</title>
        <authorList>
            <person name="Hosoyama A."/>
            <person name="Uohara A."/>
            <person name="Ohji S."/>
            <person name="Ichikawa N."/>
        </authorList>
    </citation>
    <scope>NUCLEOTIDE SEQUENCE [LARGE SCALE GENOMIC DNA]</scope>
    <source>
        <strain evidence="3 4">NBRC 14960</strain>
    </source>
</reference>
<keyword evidence="4" id="KW-1185">Reference proteome</keyword>
<dbReference type="OrthoDB" id="384974at2"/>
<evidence type="ECO:0000313" key="4">
    <source>
        <dbReference type="Proteomes" id="UP000316775"/>
    </source>
</evidence>
<comment type="similarity">
    <text evidence="1">Belongs to the AHA1 family.</text>
</comment>
<dbReference type="STRING" id="983.SAMN05443543_10649"/>
<evidence type="ECO:0000313" key="3">
    <source>
        <dbReference type="EMBL" id="GEC73233.1"/>
    </source>
</evidence>
<dbReference type="InterPro" id="IPR023393">
    <property type="entry name" value="START-like_dom_sf"/>
</dbReference>
<dbReference type="Gene3D" id="3.30.530.20">
    <property type="match status" value="1"/>
</dbReference>
<accession>A0A4Y4B3I8</accession>
<dbReference type="AlphaFoldDB" id="A0A4Y4B3I8"/>
<feature type="domain" description="Activator of Hsp90 ATPase homologue 1/2-like C-terminal" evidence="2">
    <location>
        <begin position="18"/>
        <end position="143"/>
    </location>
</feature>
<dbReference type="SUPFAM" id="SSF55961">
    <property type="entry name" value="Bet v1-like"/>
    <property type="match status" value="1"/>
</dbReference>
<dbReference type="Pfam" id="PF08327">
    <property type="entry name" value="AHSA1"/>
    <property type="match status" value="1"/>
</dbReference>
<proteinExistence type="inferred from homology"/>
<dbReference type="EMBL" id="BJNP01000037">
    <property type="protein sequence ID" value="GEC73233.1"/>
    <property type="molecule type" value="Genomic_DNA"/>
</dbReference>
<dbReference type="InterPro" id="IPR013538">
    <property type="entry name" value="ASHA1/2-like_C"/>
</dbReference>
<protein>
    <submittedName>
        <fullName evidence="3">Activator of HSP90 ATPase</fullName>
    </submittedName>
</protein>
<organism evidence="3 4">
    <name type="scientific">Flavobacterium flevense</name>
    <dbReference type="NCBI Taxonomy" id="983"/>
    <lineage>
        <taxon>Bacteria</taxon>
        <taxon>Pseudomonadati</taxon>
        <taxon>Bacteroidota</taxon>
        <taxon>Flavobacteriia</taxon>
        <taxon>Flavobacteriales</taxon>
        <taxon>Flavobacteriaceae</taxon>
        <taxon>Flavobacterium</taxon>
    </lineage>
</organism>
<evidence type="ECO:0000256" key="1">
    <source>
        <dbReference type="ARBA" id="ARBA00006817"/>
    </source>
</evidence>
<sequence length="155" mass="18085">MNMTPNSDREIFSSRILNYPLEIVYEAFANPLHLKNWWGPNGFTNTIHEFDLKAGGKWILTMHGPEKGNYENASVFKIVEPLALISWTRETQPLFDMEIKFRKLSDSRSEISFLMTFDTTEECQKIKKFAEPKNEENFDRLENEISKIQTASKSD</sequence>
<evidence type="ECO:0000259" key="2">
    <source>
        <dbReference type="Pfam" id="PF08327"/>
    </source>
</evidence>
<gene>
    <name evidence="3" type="ORF">FFL01_27720</name>
</gene>
<dbReference type="Proteomes" id="UP000316775">
    <property type="component" value="Unassembled WGS sequence"/>
</dbReference>
<name>A0A4Y4B3I8_9FLAO</name>